<feature type="transmembrane region" description="Helical" evidence="1">
    <location>
        <begin position="237"/>
        <end position="259"/>
    </location>
</feature>
<evidence type="ECO:0000313" key="3">
    <source>
        <dbReference type="Proteomes" id="UP000422569"/>
    </source>
</evidence>
<feature type="transmembrane region" description="Helical" evidence="1">
    <location>
        <begin position="131"/>
        <end position="154"/>
    </location>
</feature>
<feature type="transmembrane region" description="Helical" evidence="1">
    <location>
        <begin position="45"/>
        <end position="67"/>
    </location>
</feature>
<feature type="transmembrane region" description="Helical" evidence="1">
    <location>
        <begin position="79"/>
        <end position="98"/>
    </location>
</feature>
<keyword evidence="3" id="KW-1185">Reference proteome</keyword>
<protein>
    <recommendedName>
        <fullName evidence="4">Peptide ABC transporter permease</fullName>
    </recommendedName>
</protein>
<feature type="transmembrane region" description="Helical" evidence="1">
    <location>
        <begin position="369"/>
        <end position="386"/>
    </location>
</feature>
<evidence type="ECO:0000313" key="2">
    <source>
        <dbReference type="EMBL" id="QGM98260.1"/>
    </source>
</evidence>
<dbReference type="RefSeq" id="WP_016917989.1">
    <property type="nucleotide sequence ID" value="NZ_CP044331.1"/>
</dbReference>
<sequence length="410" mass="42567">MISFSRRPAEDPAEEAARLLLRLGVFLLFVISLLAPILARQTVYILLPIGAALLLASATLSTSSRAGGSLRALVASPPVWAALLLGAWAGVSLIWTPFEGPAERFAKAAATMAMVAAAAGFMPLRTKTSNLNLLPIGVGVAAVALAAITLLLAPKYSIDDILDVSPLGRAGLGLALLVWPAMGALAVRGRWITAGALGLATYFACIIANAPNALPALLGGAVVFFASFGRVRPASKVLAALMAAIVLAAPAAALATHFIWPEQAPAFFRHLAFWGHMIASDGWRTLLGHGFGSATWSVLQGYLPHATPRSLIFQIWFDLGALGAAALALVIARAALEVGQSRPALAPFLLGGVAAGFVICLLGPAAEQLWWLTLAGLDAIAFALVMRGQFRKRRPVLPIGFGAAQADDAA</sequence>
<evidence type="ECO:0008006" key="4">
    <source>
        <dbReference type="Google" id="ProtNLM"/>
    </source>
</evidence>
<keyword evidence="1" id="KW-0472">Membrane</keyword>
<dbReference type="KEGG" id="mpar:F7D14_12755"/>
<feature type="transmembrane region" description="Helical" evidence="1">
    <location>
        <begin position="104"/>
        <end position="124"/>
    </location>
</feature>
<gene>
    <name evidence="2" type="ORF">F7D14_12755</name>
</gene>
<feature type="transmembrane region" description="Helical" evidence="1">
    <location>
        <begin position="199"/>
        <end position="225"/>
    </location>
</feature>
<feature type="transmembrane region" description="Helical" evidence="1">
    <location>
        <begin position="344"/>
        <end position="363"/>
    </location>
</feature>
<feature type="transmembrane region" description="Helical" evidence="1">
    <location>
        <begin position="311"/>
        <end position="332"/>
    </location>
</feature>
<evidence type="ECO:0000256" key="1">
    <source>
        <dbReference type="SAM" id="Phobius"/>
    </source>
</evidence>
<dbReference type="EMBL" id="CP044331">
    <property type="protein sequence ID" value="QGM98260.1"/>
    <property type="molecule type" value="Genomic_DNA"/>
</dbReference>
<keyword evidence="1" id="KW-1133">Transmembrane helix</keyword>
<dbReference type="Proteomes" id="UP000422569">
    <property type="component" value="Chromosome"/>
</dbReference>
<feature type="transmembrane region" description="Helical" evidence="1">
    <location>
        <begin position="166"/>
        <end position="187"/>
    </location>
</feature>
<proteinExistence type="predicted"/>
<reference evidence="2 3" key="1">
    <citation type="submission" date="2019-09" db="EMBL/GenBank/DDBJ databases">
        <title>Isolation and complete genome sequencing of Methylocystis species.</title>
        <authorList>
            <person name="Rumah B.L."/>
            <person name="Stead C.E."/>
            <person name="Stevens B.C."/>
            <person name="Minton N.P."/>
            <person name="Grosse-Honebrink A."/>
            <person name="Zhang Y."/>
        </authorList>
    </citation>
    <scope>NUCLEOTIDE SEQUENCE [LARGE SCALE GENOMIC DNA]</scope>
    <source>
        <strain evidence="2 3">BRCS2</strain>
    </source>
</reference>
<dbReference type="AlphaFoldDB" id="A0A6B8MC75"/>
<feature type="transmembrane region" description="Helical" evidence="1">
    <location>
        <begin position="20"/>
        <end position="39"/>
    </location>
</feature>
<accession>A0A6B8MC75</accession>
<name>A0A6B8MC75_9HYPH</name>
<keyword evidence="1" id="KW-0812">Transmembrane</keyword>
<organism evidence="2 3">
    <name type="scientific">Methylocystis parvus</name>
    <dbReference type="NCBI Taxonomy" id="134"/>
    <lineage>
        <taxon>Bacteria</taxon>
        <taxon>Pseudomonadati</taxon>
        <taxon>Pseudomonadota</taxon>
        <taxon>Alphaproteobacteria</taxon>
        <taxon>Hyphomicrobiales</taxon>
        <taxon>Methylocystaceae</taxon>
        <taxon>Methylocystis</taxon>
    </lineage>
</organism>